<evidence type="ECO:0000313" key="3">
    <source>
        <dbReference type="EMBL" id="SFD81201.1"/>
    </source>
</evidence>
<organism evidence="3 4">
    <name type="scientific">Paracidovorax konjaci</name>
    <dbReference type="NCBI Taxonomy" id="32040"/>
    <lineage>
        <taxon>Bacteria</taxon>
        <taxon>Pseudomonadati</taxon>
        <taxon>Pseudomonadota</taxon>
        <taxon>Betaproteobacteria</taxon>
        <taxon>Burkholderiales</taxon>
        <taxon>Comamonadaceae</taxon>
        <taxon>Paracidovorax</taxon>
    </lineage>
</organism>
<dbReference type="RefSeq" id="WP_092952307.1">
    <property type="nucleotide sequence ID" value="NZ_FOMQ01000006.1"/>
</dbReference>
<evidence type="ECO:0000313" key="4">
    <source>
        <dbReference type="Proteomes" id="UP000199517"/>
    </source>
</evidence>
<name>A0A1I1VDN5_9BURK</name>
<dbReference type="AlphaFoldDB" id="A0A1I1VDN5"/>
<keyword evidence="3" id="KW-0675">Receptor</keyword>
<dbReference type="InterPro" id="IPR042100">
    <property type="entry name" value="Bug_dom1"/>
</dbReference>
<proteinExistence type="inferred from homology"/>
<dbReference type="Pfam" id="PF03401">
    <property type="entry name" value="TctC"/>
    <property type="match status" value="1"/>
</dbReference>
<sequence length="329" mass="35306">MHRRLILRCAGGLAAATAALLAGPAAAQPGHWPDKPVKLVLPYPPGGNVDGAARIVSEQLQTRLGQPFIVDNRPGAGGLIAGEAVAKAAPDGYTFFMGANGPILFSPLIFRRNAYDWKKDFVPVSSVSFTPLVLQVHPSTPYRSLRELLAAARAGGQNITMASPGAGTTNHLVSEYLQRESGAKWLTVHYKGNAPATTDLLGGQVQFNFDQISVAQPFIQAGRTRALAVTSRERLPQLPDVPTLRESGFADFSAETFTGVLAPRGTPQAVVDRFSEALRAVLAEPAVQEKFRVLGSDARGSTPQQFTQYLTQEDQRWTPIIRQAGITAE</sequence>
<comment type="similarity">
    <text evidence="1">Belongs to the UPF0065 (bug) family.</text>
</comment>
<dbReference type="Gene3D" id="3.40.190.150">
    <property type="entry name" value="Bordetella uptake gene, domain 1"/>
    <property type="match status" value="1"/>
</dbReference>
<protein>
    <submittedName>
        <fullName evidence="3">Tripartite-type tricarboxylate transporter, receptor component TctC</fullName>
    </submittedName>
</protein>
<feature type="chain" id="PRO_5011435416" evidence="2">
    <location>
        <begin position="28"/>
        <end position="329"/>
    </location>
</feature>
<feature type="signal peptide" evidence="2">
    <location>
        <begin position="1"/>
        <end position="27"/>
    </location>
</feature>
<dbReference type="Proteomes" id="UP000199517">
    <property type="component" value="Unassembled WGS sequence"/>
</dbReference>
<gene>
    <name evidence="3" type="ORF">SAMN04489710_106243</name>
</gene>
<reference evidence="4" key="1">
    <citation type="submission" date="2016-10" db="EMBL/GenBank/DDBJ databases">
        <authorList>
            <person name="Varghese N."/>
            <person name="Submissions S."/>
        </authorList>
    </citation>
    <scope>NUCLEOTIDE SEQUENCE [LARGE SCALE GENOMIC DNA]</scope>
    <source>
        <strain evidence="4">DSM 7481</strain>
    </source>
</reference>
<dbReference type="InterPro" id="IPR005064">
    <property type="entry name" value="BUG"/>
</dbReference>
<evidence type="ECO:0000256" key="1">
    <source>
        <dbReference type="ARBA" id="ARBA00006987"/>
    </source>
</evidence>
<dbReference type="SUPFAM" id="SSF53850">
    <property type="entry name" value="Periplasmic binding protein-like II"/>
    <property type="match status" value="1"/>
</dbReference>
<dbReference type="CDD" id="cd07012">
    <property type="entry name" value="PBP2_Bug_TTT"/>
    <property type="match status" value="1"/>
</dbReference>
<dbReference type="STRING" id="32040.SAMN04489710_106243"/>
<dbReference type="OrthoDB" id="8806446at2"/>
<dbReference type="PANTHER" id="PTHR42928">
    <property type="entry name" value="TRICARBOXYLATE-BINDING PROTEIN"/>
    <property type="match status" value="1"/>
</dbReference>
<dbReference type="PIRSF" id="PIRSF017082">
    <property type="entry name" value="YflP"/>
    <property type="match status" value="1"/>
</dbReference>
<dbReference type="Gene3D" id="3.40.190.10">
    <property type="entry name" value="Periplasmic binding protein-like II"/>
    <property type="match status" value="1"/>
</dbReference>
<dbReference type="PANTHER" id="PTHR42928:SF5">
    <property type="entry name" value="BLR1237 PROTEIN"/>
    <property type="match status" value="1"/>
</dbReference>
<keyword evidence="4" id="KW-1185">Reference proteome</keyword>
<accession>A0A1I1VDN5</accession>
<evidence type="ECO:0000256" key="2">
    <source>
        <dbReference type="SAM" id="SignalP"/>
    </source>
</evidence>
<keyword evidence="2" id="KW-0732">Signal</keyword>
<dbReference type="EMBL" id="FOMQ01000006">
    <property type="protein sequence ID" value="SFD81201.1"/>
    <property type="molecule type" value="Genomic_DNA"/>
</dbReference>